<accession>A0AAV7VK20</accession>
<proteinExistence type="predicted"/>
<comment type="caution">
    <text evidence="1">The sequence shown here is derived from an EMBL/GenBank/DDBJ whole genome shotgun (WGS) entry which is preliminary data.</text>
</comment>
<sequence length="74" mass="7616">MRPRPESARVPPRNAAADTGVETVCALGLELSVPEASCVGLAGGGARAAGRERESPGSGLMMSKLIRKQLADQL</sequence>
<keyword evidence="2" id="KW-1185">Reference proteome</keyword>
<evidence type="ECO:0000313" key="1">
    <source>
        <dbReference type="EMBL" id="KAJ1200379.1"/>
    </source>
</evidence>
<dbReference type="EMBL" id="JANPWB010000003">
    <property type="protein sequence ID" value="KAJ1200379.1"/>
    <property type="molecule type" value="Genomic_DNA"/>
</dbReference>
<evidence type="ECO:0000313" key="2">
    <source>
        <dbReference type="Proteomes" id="UP001066276"/>
    </source>
</evidence>
<dbReference type="AlphaFoldDB" id="A0AAV7VK20"/>
<gene>
    <name evidence="1" type="ORF">NDU88_004203</name>
</gene>
<protein>
    <submittedName>
        <fullName evidence="1">Uncharacterized protein</fullName>
    </submittedName>
</protein>
<dbReference type="Proteomes" id="UP001066276">
    <property type="component" value="Chromosome 2_1"/>
</dbReference>
<name>A0AAV7VK20_PLEWA</name>
<reference evidence="1" key="1">
    <citation type="journal article" date="2022" name="bioRxiv">
        <title>Sequencing and chromosome-scale assembly of the giantPleurodeles waltlgenome.</title>
        <authorList>
            <person name="Brown T."/>
            <person name="Elewa A."/>
            <person name="Iarovenko S."/>
            <person name="Subramanian E."/>
            <person name="Araus A.J."/>
            <person name="Petzold A."/>
            <person name="Susuki M."/>
            <person name="Suzuki K.-i.T."/>
            <person name="Hayashi T."/>
            <person name="Toyoda A."/>
            <person name="Oliveira C."/>
            <person name="Osipova E."/>
            <person name="Leigh N.D."/>
            <person name="Simon A."/>
            <person name="Yun M.H."/>
        </authorList>
    </citation>
    <scope>NUCLEOTIDE SEQUENCE</scope>
    <source>
        <strain evidence="1">20211129_DDA</strain>
        <tissue evidence="1">Liver</tissue>
    </source>
</reference>
<organism evidence="1 2">
    <name type="scientific">Pleurodeles waltl</name>
    <name type="common">Iberian ribbed newt</name>
    <dbReference type="NCBI Taxonomy" id="8319"/>
    <lineage>
        <taxon>Eukaryota</taxon>
        <taxon>Metazoa</taxon>
        <taxon>Chordata</taxon>
        <taxon>Craniata</taxon>
        <taxon>Vertebrata</taxon>
        <taxon>Euteleostomi</taxon>
        <taxon>Amphibia</taxon>
        <taxon>Batrachia</taxon>
        <taxon>Caudata</taxon>
        <taxon>Salamandroidea</taxon>
        <taxon>Salamandridae</taxon>
        <taxon>Pleurodelinae</taxon>
        <taxon>Pleurodeles</taxon>
    </lineage>
</organism>